<dbReference type="AlphaFoldDB" id="A0A085W2M5"/>
<sequence length="139" mass="16046">MELHHNVGLLLMRQEYSTEGQLCRSCLKRAFWHHTLRNVTLGWWGMISFFMTWYFLVSNLLTYLRAQSELGRARPREDSRATVATGDEAQKLLGPFEHNVRMLLRSGDAPETIAKDLARTHSVEPSAAQRFVEQIRSAE</sequence>
<keyword evidence="1" id="KW-0812">Transmembrane</keyword>
<organism evidence="2 3">
    <name type="scientific">Hyalangium minutum</name>
    <dbReference type="NCBI Taxonomy" id="394096"/>
    <lineage>
        <taxon>Bacteria</taxon>
        <taxon>Pseudomonadati</taxon>
        <taxon>Myxococcota</taxon>
        <taxon>Myxococcia</taxon>
        <taxon>Myxococcales</taxon>
        <taxon>Cystobacterineae</taxon>
        <taxon>Archangiaceae</taxon>
        <taxon>Hyalangium</taxon>
    </lineage>
</organism>
<name>A0A085W2M5_9BACT</name>
<dbReference type="STRING" id="394096.DB31_4381"/>
<reference evidence="2 3" key="1">
    <citation type="submission" date="2014-04" db="EMBL/GenBank/DDBJ databases">
        <title>Genome assembly of Hyalangium minutum DSM 14724.</title>
        <authorList>
            <person name="Sharma G."/>
            <person name="Subramanian S."/>
        </authorList>
    </citation>
    <scope>NUCLEOTIDE SEQUENCE [LARGE SCALE GENOMIC DNA]</scope>
    <source>
        <strain evidence="2 3">DSM 14724</strain>
    </source>
</reference>
<gene>
    <name evidence="2" type="ORF">DB31_4381</name>
</gene>
<feature type="transmembrane region" description="Helical" evidence="1">
    <location>
        <begin position="41"/>
        <end position="64"/>
    </location>
</feature>
<accession>A0A085W2M5</accession>
<dbReference type="Proteomes" id="UP000028725">
    <property type="component" value="Unassembled WGS sequence"/>
</dbReference>
<evidence type="ECO:0000313" key="3">
    <source>
        <dbReference type="Proteomes" id="UP000028725"/>
    </source>
</evidence>
<comment type="caution">
    <text evidence="2">The sequence shown here is derived from an EMBL/GenBank/DDBJ whole genome shotgun (WGS) entry which is preliminary data.</text>
</comment>
<evidence type="ECO:0000256" key="1">
    <source>
        <dbReference type="SAM" id="Phobius"/>
    </source>
</evidence>
<keyword evidence="3" id="KW-1185">Reference proteome</keyword>
<keyword evidence="1" id="KW-1133">Transmembrane helix</keyword>
<proteinExistence type="predicted"/>
<evidence type="ECO:0000313" key="2">
    <source>
        <dbReference type="EMBL" id="KFE61938.1"/>
    </source>
</evidence>
<protein>
    <submittedName>
        <fullName evidence="2">Uncharacterized protein</fullName>
    </submittedName>
</protein>
<dbReference type="EMBL" id="JMCB01000024">
    <property type="protein sequence ID" value="KFE61938.1"/>
    <property type="molecule type" value="Genomic_DNA"/>
</dbReference>
<keyword evidence="1" id="KW-0472">Membrane</keyword>